<dbReference type="GO" id="GO:0016020">
    <property type="term" value="C:membrane"/>
    <property type="evidence" value="ECO:0007669"/>
    <property type="project" value="UniProtKB-SubCell"/>
</dbReference>
<proteinExistence type="inferred from homology"/>
<gene>
    <name evidence="9" type="ORF">Esi_0207_0011</name>
</gene>
<dbReference type="EMBL" id="FN649727">
    <property type="protein sequence ID" value="CBJ49158.1"/>
    <property type="molecule type" value="Genomic_DNA"/>
</dbReference>
<evidence type="ECO:0000313" key="10">
    <source>
        <dbReference type="Proteomes" id="UP000002630"/>
    </source>
</evidence>
<evidence type="ECO:0000256" key="1">
    <source>
        <dbReference type="ARBA" id="ARBA00004141"/>
    </source>
</evidence>
<dbReference type="InterPro" id="IPR045888">
    <property type="entry name" value="Erv"/>
</dbReference>
<evidence type="ECO:0008006" key="11">
    <source>
        <dbReference type="Google" id="ProtNLM"/>
    </source>
</evidence>
<dbReference type="EMBL" id="FN648384">
    <property type="protein sequence ID" value="CBJ49158.1"/>
    <property type="molecule type" value="Genomic_DNA"/>
</dbReference>
<evidence type="ECO:0000259" key="7">
    <source>
        <dbReference type="Pfam" id="PF07970"/>
    </source>
</evidence>
<dbReference type="PANTHER" id="PTHR10984:SF25">
    <property type="entry name" value="ENDOPLASMIC RETICULUM-GOLGI INTERMEDIATE COMPARTMENT PROTEIN 3"/>
    <property type="match status" value="1"/>
</dbReference>
<keyword evidence="10" id="KW-1185">Reference proteome</keyword>
<name>D7FQQ1_ECTSI</name>
<organism evidence="9 10">
    <name type="scientific">Ectocarpus siliculosus</name>
    <name type="common">Brown alga</name>
    <name type="synonym">Conferva siliculosa</name>
    <dbReference type="NCBI Taxonomy" id="2880"/>
    <lineage>
        <taxon>Eukaryota</taxon>
        <taxon>Sar</taxon>
        <taxon>Stramenopiles</taxon>
        <taxon>Ochrophyta</taxon>
        <taxon>PX clade</taxon>
        <taxon>Phaeophyceae</taxon>
        <taxon>Ectocarpales</taxon>
        <taxon>Ectocarpaceae</taxon>
        <taxon>Ectocarpus</taxon>
    </lineage>
</organism>
<dbReference type="OMA" id="QRHEGCR"/>
<dbReference type="Proteomes" id="UP000002630">
    <property type="component" value="Linkage Group LG02"/>
</dbReference>
<evidence type="ECO:0000256" key="4">
    <source>
        <dbReference type="ARBA" id="ARBA00022989"/>
    </source>
</evidence>
<dbReference type="STRING" id="2880.D7FQQ1"/>
<reference evidence="9 10" key="1">
    <citation type="journal article" date="2010" name="Nature">
        <title>The Ectocarpus genome and the independent evolution of multicellularity in brown algae.</title>
        <authorList>
            <person name="Cock J.M."/>
            <person name="Sterck L."/>
            <person name="Rouze P."/>
            <person name="Scornet D."/>
            <person name="Allen A.E."/>
            <person name="Amoutzias G."/>
            <person name="Anthouard V."/>
            <person name="Artiguenave F."/>
            <person name="Aury J.M."/>
            <person name="Badger J.H."/>
            <person name="Beszteri B."/>
            <person name="Billiau K."/>
            <person name="Bonnet E."/>
            <person name="Bothwell J.H."/>
            <person name="Bowler C."/>
            <person name="Boyen C."/>
            <person name="Brownlee C."/>
            <person name="Carrano C.J."/>
            <person name="Charrier B."/>
            <person name="Cho G.Y."/>
            <person name="Coelho S.M."/>
            <person name="Collen J."/>
            <person name="Corre E."/>
            <person name="Da Silva C."/>
            <person name="Delage L."/>
            <person name="Delaroque N."/>
            <person name="Dittami S.M."/>
            <person name="Doulbeau S."/>
            <person name="Elias M."/>
            <person name="Farnham G."/>
            <person name="Gachon C.M."/>
            <person name="Gschloessl B."/>
            <person name="Heesch S."/>
            <person name="Jabbari K."/>
            <person name="Jubin C."/>
            <person name="Kawai H."/>
            <person name="Kimura K."/>
            <person name="Kloareg B."/>
            <person name="Kupper F.C."/>
            <person name="Lang D."/>
            <person name="Le Bail A."/>
            <person name="Leblanc C."/>
            <person name="Lerouge P."/>
            <person name="Lohr M."/>
            <person name="Lopez P.J."/>
            <person name="Martens C."/>
            <person name="Maumus F."/>
            <person name="Michel G."/>
            <person name="Miranda-Saavedra D."/>
            <person name="Morales J."/>
            <person name="Moreau H."/>
            <person name="Motomura T."/>
            <person name="Nagasato C."/>
            <person name="Napoli C.A."/>
            <person name="Nelson D.R."/>
            <person name="Nyvall-Collen P."/>
            <person name="Peters A.F."/>
            <person name="Pommier C."/>
            <person name="Potin P."/>
            <person name="Poulain J."/>
            <person name="Quesneville H."/>
            <person name="Read B."/>
            <person name="Rensing S.A."/>
            <person name="Ritter A."/>
            <person name="Rousvoal S."/>
            <person name="Samanta M."/>
            <person name="Samson G."/>
            <person name="Schroeder D.C."/>
            <person name="Segurens B."/>
            <person name="Strittmatter M."/>
            <person name="Tonon T."/>
            <person name="Tregear J.W."/>
            <person name="Valentin K."/>
            <person name="von Dassow P."/>
            <person name="Yamagishi T."/>
            <person name="Van de Peer Y."/>
            <person name="Wincker P."/>
        </authorList>
    </citation>
    <scope>NUCLEOTIDE SEQUENCE [LARGE SCALE GENOMIC DNA]</scope>
    <source>
        <strain evidence="10">Ec32 / CCAP1310/4</strain>
    </source>
</reference>
<protein>
    <recommendedName>
        <fullName evidence="11">Endoplasmic reticulum-Golgi intermediate compartment protein 3</fullName>
    </recommendedName>
</protein>
<sequence>MSNGAPPWPQSSMGPMLRRRHEAVNPAFGNDAAPREGSLLERTIKQLDVYARVDEDLQVRTEAGAAVTIGFWVLMVVLCVGEVQAYRKVQAPTERVVVDSSMGQKLRINIDMTFHSIPCLDVHVDAMDVAGDNQIDIDHGMWKQRLDPDGSAIGEAFMEVPGEVDDDPAQSLPEDYCGSCFGAKKGCCNMCRDVVDAYTAKGWSVQDIRRTAEQCIRDNHIETPIVNGEGCNLSGFMSVNKVSGNFHVATGEGVMREGRHVHLYTLEQAVGFNTSHSINLLSFWEPYPGMKPNPLDRTSRIIDEDVGTGAFQYYIKLVPTMHSLSPQSEASGSPLPKGKGEEAERQQQSSLTSQFTYTYKFRSLKGLTEYHTDHEEGEEQAKEAEKGLTQDGGVNSIVNSALLPGVFFVYDVSPFMVEVVPAEQPPFSHLLIRLCAVAGGAFAISGIVDSAVFHLSNRLRRHGVLGK</sequence>
<evidence type="ECO:0000313" key="9">
    <source>
        <dbReference type="EMBL" id="CBJ49158.1"/>
    </source>
</evidence>
<evidence type="ECO:0000256" key="2">
    <source>
        <dbReference type="ARBA" id="ARBA00005648"/>
    </source>
</evidence>
<comment type="subcellular location">
    <subcellularLocation>
        <location evidence="1">Membrane</location>
        <topology evidence="1">Multi-pass membrane protein</topology>
    </subcellularLocation>
</comment>
<dbReference type="Pfam" id="PF07970">
    <property type="entry name" value="COPIIcoated_ERV"/>
    <property type="match status" value="1"/>
</dbReference>
<evidence type="ECO:0000256" key="6">
    <source>
        <dbReference type="SAM" id="MobiDB-lite"/>
    </source>
</evidence>
<evidence type="ECO:0000256" key="3">
    <source>
        <dbReference type="ARBA" id="ARBA00022692"/>
    </source>
</evidence>
<evidence type="ECO:0000259" key="8">
    <source>
        <dbReference type="Pfam" id="PF13850"/>
    </source>
</evidence>
<feature type="region of interest" description="Disordered" evidence="6">
    <location>
        <begin position="325"/>
        <end position="351"/>
    </location>
</feature>
<dbReference type="AlphaFoldDB" id="D7FQQ1"/>
<feature type="domain" description="Endoplasmic reticulum vesicle transporter C-terminal" evidence="7">
    <location>
        <begin position="180"/>
        <end position="449"/>
    </location>
</feature>
<dbReference type="Pfam" id="PF13850">
    <property type="entry name" value="ERGIC_N"/>
    <property type="match status" value="1"/>
</dbReference>
<keyword evidence="4" id="KW-1133">Transmembrane helix</keyword>
<dbReference type="GO" id="GO:0005783">
    <property type="term" value="C:endoplasmic reticulum"/>
    <property type="evidence" value="ECO:0007669"/>
    <property type="project" value="TreeGrafter"/>
</dbReference>
<dbReference type="OrthoDB" id="270930at2759"/>
<dbReference type="InParanoid" id="D7FQQ1"/>
<accession>D7FQQ1</accession>
<keyword evidence="3" id="KW-0812">Transmembrane</keyword>
<keyword evidence="5" id="KW-0472">Membrane</keyword>
<evidence type="ECO:0000256" key="5">
    <source>
        <dbReference type="ARBA" id="ARBA00023136"/>
    </source>
</evidence>
<dbReference type="GO" id="GO:0030134">
    <property type="term" value="C:COPII-coated ER to Golgi transport vesicle"/>
    <property type="evidence" value="ECO:0007669"/>
    <property type="project" value="TreeGrafter"/>
</dbReference>
<dbReference type="eggNOG" id="KOG2667">
    <property type="taxonomic scope" value="Eukaryota"/>
</dbReference>
<dbReference type="PANTHER" id="PTHR10984">
    <property type="entry name" value="ENDOPLASMIC RETICULUM-GOLGI INTERMEDIATE COMPARTMENT PROTEIN"/>
    <property type="match status" value="1"/>
</dbReference>
<comment type="similarity">
    <text evidence="2">Belongs to the ERGIC family.</text>
</comment>
<feature type="domain" description="Endoplasmic reticulum vesicle transporter N-terminal" evidence="8">
    <location>
        <begin position="44"/>
        <end position="134"/>
    </location>
</feature>
<dbReference type="InterPro" id="IPR039542">
    <property type="entry name" value="Erv_N"/>
</dbReference>
<dbReference type="InterPro" id="IPR012936">
    <property type="entry name" value="Erv_C"/>
</dbReference>